<protein>
    <submittedName>
        <fullName evidence="8">RagB/SusD family nutrient uptake outer membrane protein</fullName>
    </submittedName>
</protein>
<name>A0A9X4MUS3_9FLAO</name>
<evidence type="ECO:0000259" key="6">
    <source>
        <dbReference type="Pfam" id="PF07980"/>
    </source>
</evidence>
<reference evidence="8" key="1">
    <citation type="submission" date="2022-07" db="EMBL/GenBank/DDBJ databases">
        <title>Description and genome-wide analysis of Profundicola chukchiensis gen. nov., sp. nov., marine bacteria isolated from bottom sediments of the Chukchi Sea.</title>
        <authorList>
            <person name="Romanenko L."/>
            <person name="Otstavnykh N."/>
            <person name="Kurilenko V."/>
            <person name="Eremeev V."/>
            <person name="Velansky P."/>
            <person name="Mikhailov V."/>
            <person name="Isaeva M."/>
        </authorList>
    </citation>
    <scope>NUCLEOTIDE SEQUENCE</scope>
    <source>
        <strain evidence="8">KMM 9713</strain>
    </source>
</reference>
<evidence type="ECO:0000256" key="2">
    <source>
        <dbReference type="ARBA" id="ARBA00006275"/>
    </source>
</evidence>
<evidence type="ECO:0000256" key="3">
    <source>
        <dbReference type="ARBA" id="ARBA00022729"/>
    </source>
</evidence>
<comment type="subcellular location">
    <subcellularLocation>
        <location evidence="1">Cell outer membrane</location>
    </subcellularLocation>
</comment>
<feature type="domain" description="RagB/SusD" evidence="6">
    <location>
        <begin position="373"/>
        <end position="494"/>
    </location>
</feature>
<dbReference type="RefSeq" id="WP_304419887.1">
    <property type="nucleotide sequence ID" value="NZ_JANCMU010000001.1"/>
</dbReference>
<dbReference type="InterPro" id="IPR033985">
    <property type="entry name" value="SusD-like_N"/>
</dbReference>
<proteinExistence type="inferred from homology"/>
<dbReference type="SUPFAM" id="SSF48452">
    <property type="entry name" value="TPR-like"/>
    <property type="match status" value="1"/>
</dbReference>
<evidence type="ECO:0000256" key="5">
    <source>
        <dbReference type="ARBA" id="ARBA00023237"/>
    </source>
</evidence>
<organism evidence="8 9">
    <name type="scientific">Profundicola chukchiensis</name>
    <dbReference type="NCBI Taxonomy" id="2961959"/>
    <lineage>
        <taxon>Bacteria</taxon>
        <taxon>Pseudomonadati</taxon>
        <taxon>Bacteroidota</taxon>
        <taxon>Flavobacteriia</taxon>
        <taxon>Flavobacteriales</taxon>
        <taxon>Weeksellaceae</taxon>
        <taxon>Profundicola</taxon>
    </lineage>
</organism>
<evidence type="ECO:0000256" key="1">
    <source>
        <dbReference type="ARBA" id="ARBA00004442"/>
    </source>
</evidence>
<comment type="similarity">
    <text evidence="2">Belongs to the SusD family.</text>
</comment>
<dbReference type="AlphaFoldDB" id="A0A9X4MUS3"/>
<dbReference type="Pfam" id="PF14322">
    <property type="entry name" value="SusD-like_3"/>
    <property type="match status" value="1"/>
</dbReference>
<accession>A0A9X4MUS3</accession>
<keyword evidence="3" id="KW-0732">Signal</keyword>
<dbReference type="EMBL" id="JANCMU010000001">
    <property type="protein sequence ID" value="MDG4945188.1"/>
    <property type="molecule type" value="Genomic_DNA"/>
</dbReference>
<dbReference type="Proteomes" id="UP001152599">
    <property type="component" value="Unassembled WGS sequence"/>
</dbReference>
<dbReference type="InterPro" id="IPR012944">
    <property type="entry name" value="SusD_RagB_dom"/>
</dbReference>
<dbReference type="GO" id="GO:0009279">
    <property type="term" value="C:cell outer membrane"/>
    <property type="evidence" value="ECO:0007669"/>
    <property type="project" value="UniProtKB-SubCell"/>
</dbReference>
<keyword evidence="5" id="KW-0998">Cell outer membrane</keyword>
<sequence>MKYLIKISLFIFAAGLVSCSEDYLETRPSNQLSSEDINNAGQSNPEVLDGYLVGLYNTMYTVGSGGTNLRHDDFGQKSWDIYYDMLGSDMVLAGNTYGWYSYIANYTATVDYTTNSSYMPWRYYYRIIRGANTLIGGYDLNALPQDAESRSKLGQGLAIRGYSYLNLMHLYVNDNGDLSSPAVPLMLEANLDALPLSTTGEVYNQIIADLEVAVDLLENGPRSNKRDINKDVARGILGYAYAAVGRNDKAAAVTKAVIDEGNFPLLTAEELAYDMATASGGGFNDVNTPAWMWGQDVTLEMGLDLVSWWGQVDQYTYSYAWAGDPKTIDNDLYAQISSDDVRKKQFVGLGQKKPTGKFYAPDRVSGGQRSVVTDYIYMRIEEMYLLYAETAAKSGAAGGEAGARQALKDLMEIRVEDASYVDALSGQALLDEIRLQTRIELWGEGKSYWSMKRNQETRTRGANHLFFAGESFQYNDPRLTLDIPQSEIQNNPHLD</sequence>
<feature type="domain" description="SusD-like N-terminal" evidence="7">
    <location>
        <begin position="22"/>
        <end position="223"/>
    </location>
</feature>
<evidence type="ECO:0000313" key="9">
    <source>
        <dbReference type="Proteomes" id="UP001152599"/>
    </source>
</evidence>
<evidence type="ECO:0000259" key="7">
    <source>
        <dbReference type="Pfam" id="PF14322"/>
    </source>
</evidence>
<dbReference type="Pfam" id="PF07980">
    <property type="entry name" value="SusD_RagB"/>
    <property type="match status" value="1"/>
</dbReference>
<comment type="caution">
    <text evidence="8">The sequence shown here is derived from an EMBL/GenBank/DDBJ whole genome shotgun (WGS) entry which is preliminary data.</text>
</comment>
<keyword evidence="9" id="KW-1185">Reference proteome</keyword>
<dbReference type="PROSITE" id="PS51257">
    <property type="entry name" value="PROKAR_LIPOPROTEIN"/>
    <property type="match status" value="1"/>
</dbReference>
<evidence type="ECO:0000256" key="4">
    <source>
        <dbReference type="ARBA" id="ARBA00023136"/>
    </source>
</evidence>
<dbReference type="Gene3D" id="1.25.40.390">
    <property type="match status" value="1"/>
</dbReference>
<evidence type="ECO:0000313" key="8">
    <source>
        <dbReference type="EMBL" id="MDG4945188.1"/>
    </source>
</evidence>
<keyword evidence="4" id="KW-0472">Membrane</keyword>
<gene>
    <name evidence="8" type="ORF">NMK71_02075</name>
</gene>
<dbReference type="InterPro" id="IPR011990">
    <property type="entry name" value="TPR-like_helical_dom_sf"/>
</dbReference>